<dbReference type="Proteomes" id="UP000295142">
    <property type="component" value="Unassembled WGS sequence"/>
</dbReference>
<accession>A0A4R2KF79</accession>
<organism evidence="1 2">
    <name type="scientific">Rhodovulum euryhalinum</name>
    <dbReference type="NCBI Taxonomy" id="35805"/>
    <lineage>
        <taxon>Bacteria</taxon>
        <taxon>Pseudomonadati</taxon>
        <taxon>Pseudomonadota</taxon>
        <taxon>Alphaproteobacteria</taxon>
        <taxon>Rhodobacterales</taxon>
        <taxon>Paracoccaceae</taxon>
        <taxon>Rhodovulum</taxon>
    </lineage>
</organism>
<protein>
    <submittedName>
        <fullName evidence="1">Uncharacterized protein</fullName>
    </submittedName>
</protein>
<dbReference type="RefSeq" id="WP_132545038.1">
    <property type="nucleotide sequence ID" value="NZ_SLWW01000008.1"/>
</dbReference>
<evidence type="ECO:0000313" key="2">
    <source>
        <dbReference type="Proteomes" id="UP000295142"/>
    </source>
</evidence>
<sequence>MVFPPPGIDCGPADAAVWWEWPGDFLGQVNERHPVDPGADDWLVSGADFVSEGSELRLGANQGETQGSAPDLTPIPPEWRLAYFRRRPFGTGSGRTRFSISS</sequence>
<reference evidence="1 2" key="1">
    <citation type="submission" date="2019-03" db="EMBL/GenBank/DDBJ databases">
        <title>Genomic Encyclopedia of Type Strains, Phase IV (KMG-IV): sequencing the most valuable type-strain genomes for metagenomic binning, comparative biology and taxonomic classification.</title>
        <authorList>
            <person name="Goeker M."/>
        </authorList>
    </citation>
    <scope>NUCLEOTIDE SEQUENCE [LARGE SCALE GENOMIC DNA]</scope>
    <source>
        <strain evidence="1 2">DSM 4868</strain>
    </source>
</reference>
<name>A0A4R2KF79_9RHOB</name>
<dbReference type="EMBL" id="SLWW01000008">
    <property type="protein sequence ID" value="TCO70982.1"/>
    <property type="molecule type" value="Genomic_DNA"/>
</dbReference>
<evidence type="ECO:0000313" key="1">
    <source>
        <dbReference type="EMBL" id="TCO70982.1"/>
    </source>
</evidence>
<proteinExistence type="predicted"/>
<gene>
    <name evidence="1" type="ORF">EV655_108228</name>
</gene>
<comment type="caution">
    <text evidence="1">The sequence shown here is derived from an EMBL/GenBank/DDBJ whole genome shotgun (WGS) entry which is preliminary data.</text>
</comment>
<dbReference type="AlphaFoldDB" id="A0A4R2KF79"/>
<keyword evidence="2" id="KW-1185">Reference proteome</keyword>